<feature type="domain" description="SPOR" evidence="3">
    <location>
        <begin position="159"/>
        <end position="195"/>
    </location>
</feature>
<feature type="non-terminal residue" evidence="4">
    <location>
        <position position="195"/>
    </location>
</feature>
<dbReference type="GO" id="GO:0042834">
    <property type="term" value="F:peptidoglycan binding"/>
    <property type="evidence" value="ECO:0007669"/>
    <property type="project" value="InterPro"/>
</dbReference>
<dbReference type="EMBL" id="UINC01123579">
    <property type="protein sequence ID" value="SVD00134.1"/>
    <property type="molecule type" value="Genomic_DNA"/>
</dbReference>
<sequence length="195" mass="22240">MLKIKENKNLKKLESPIQEINEDWKKYNKRLDSMLDNAHFSNELDTKKVRVKNPKLAVISLVSLALIILIFVQNKKSLNLSQSIVNEQTSDKTKLLVTEDALAKNSTEKIESKQNQPNNKRNKTSKKNQILKTNEGRINSLKEKPSSIRQAKTKKQITPSNGKFYFIQVGAFSIKDNAIKLAKKLNSKGFQTEIS</sequence>
<dbReference type="Pfam" id="PF05036">
    <property type="entry name" value="SPOR"/>
    <property type="match status" value="1"/>
</dbReference>
<feature type="region of interest" description="Disordered" evidence="1">
    <location>
        <begin position="106"/>
        <end position="137"/>
    </location>
</feature>
<keyword evidence="2" id="KW-1133">Transmembrane helix</keyword>
<dbReference type="SUPFAM" id="SSF110997">
    <property type="entry name" value="Sporulation related repeat"/>
    <property type="match status" value="1"/>
</dbReference>
<protein>
    <recommendedName>
        <fullName evidence="3">SPOR domain-containing protein</fullName>
    </recommendedName>
</protein>
<name>A0A382RR18_9ZZZZ</name>
<evidence type="ECO:0000256" key="2">
    <source>
        <dbReference type="SAM" id="Phobius"/>
    </source>
</evidence>
<dbReference type="InterPro" id="IPR036680">
    <property type="entry name" value="SPOR-like_sf"/>
</dbReference>
<gene>
    <name evidence="4" type="ORF">METZ01_LOCUS352988</name>
</gene>
<keyword evidence="2" id="KW-0812">Transmembrane</keyword>
<evidence type="ECO:0000313" key="4">
    <source>
        <dbReference type="EMBL" id="SVD00134.1"/>
    </source>
</evidence>
<organism evidence="4">
    <name type="scientific">marine metagenome</name>
    <dbReference type="NCBI Taxonomy" id="408172"/>
    <lineage>
        <taxon>unclassified sequences</taxon>
        <taxon>metagenomes</taxon>
        <taxon>ecological metagenomes</taxon>
    </lineage>
</organism>
<evidence type="ECO:0000259" key="3">
    <source>
        <dbReference type="PROSITE" id="PS51724"/>
    </source>
</evidence>
<dbReference type="AlphaFoldDB" id="A0A382RR18"/>
<proteinExistence type="predicted"/>
<evidence type="ECO:0000256" key="1">
    <source>
        <dbReference type="SAM" id="MobiDB-lite"/>
    </source>
</evidence>
<accession>A0A382RR18</accession>
<dbReference type="InterPro" id="IPR007730">
    <property type="entry name" value="SPOR-like_dom"/>
</dbReference>
<feature type="transmembrane region" description="Helical" evidence="2">
    <location>
        <begin position="56"/>
        <end position="73"/>
    </location>
</feature>
<reference evidence="4" key="1">
    <citation type="submission" date="2018-05" db="EMBL/GenBank/DDBJ databases">
        <authorList>
            <person name="Lanie J.A."/>
            <person name="Ng W.-L."/>
            <person name="Kazmierczak K.M."/>
            <person name="Andrzejewski T.M."/>
            <person name="Davidsen T.M."/>
            <person name="Wayne K.J."/>
            <person name="Tettelin H."/>
            <person name="Glass J.I."/>
            <person name="Rusch D."/>
            <person name="Podicherti R."/>
            <person name="Tsui H.-C.T."/>
            <person name="Winkler M.E."/>
        </authorList>
    </citation>
    <scope>NUCLEOTIDE SEQUENCE</scope>
</reference>
<dbReference type="Gene3D" id="3.30.70.1070">
    <property type="entry name" value="Sporulation related repeat"/>
    <property type="match status" value="1"/>
</dbReference>
<dbReference type="PROSITE" id="PS51724">
    <property type="entry name" value="SPOR"/>
    <property type="match status" value="1"/>
</dbReference>
<keyword evidence="2" id="KW-0472">Membrane</keyword>